<reference evidence="7" key="1">
    <citation type="submission" date="2022-07" db="EMBL/GenBank/DDBJ databases">
        <title>Phylogenomic reconstructions and comparative analyses of Kickxellomycotina fungi.</title>
        <authorList>
            <person name="Reynolds N.K."/>
            <person name="Stajich J.E."/>
            <person name="Barry K."/>
            <person name="Grigoriev I.V."/>
            <person name="Crous P."/>
            <person name="Smith M.E."/>
        </authorList>
    </citation>
    <scope>NUCLEOTIDE SEQUENCE</scope>
    <source>
        <strain evidence="7">RSA 861</strain>
    </source>
</reference>
<evidence type="ECO:0000313" key="8">
    <source>
        <dbReference type="Proteomes" id="UP001150569"/>
    </source>
</evidence>
<dbReference type="InterPro" id="IPR035425">
    <property type="entry name" value="CENP-T/H4_C"/>
</dbReference>
<dbReference type="Proteomes" id="UP001150569">
    <property type="component" value="Unassembled WGS sequence"/>
</dbReference>
<evidence type="ECO:0000259" key="6">
    <source>
        <dbReference type="Pfam" id="PF15511"/>
    </source>
</evidence>
<keyword evidence="3" id="KW-0158">Chromosome</keyword>
<dbReference type="Gene3D" id="1.10.20.10">
    <property type="entry name" value="Histone, subunit A"/>
    <property type="match status" value="1"/>
</dbReference>
<organism evidence="7 8">
    <name type="scientific">Tieghemiomyces parasiticus</name>
    <dbReference type="NCBI Taxonomy" id="78921"/>
    <lineage>
        <taxon>Eukaryota</taxon>
        <taxon>Fungi</taxon>
        <taxon>Fungi incertae sedis</taxon>
        <taxon>Zoopagomycota</taxon>
        <taxon>Kickxellomycotina</taxon>
        <taxon>Dimargaritomycetes</taxon>
        <taxon>Dimargaritales</taxon>
        <taxon>Dimargaritaceae</taxon>
        <taxon>Tieghemiomyces</taxon>
    </lineage>
</organism>
<dbReference type="OrthoDB" id="10071681at2759"/>
<comment type="caution">
    <text evidence="7">The sequence shown here is derived from an EMBL/GenBank/DDBJ whole genome shotgun (WGS) entry which is preliminary data.</text>
</comment>
<name>A0A9W7ZV59_9FUNG</name>
<dbReference type="InterPro" id="IPR009072">
    <property type="entry name" value="Histone-fold"/>
</dbReference>
<dbReference type="GO" id="GO:0005694">
    <property type="term" value="C:chromosome"/>
    <property type="evidence" value="ECO:0007669"/>
    <property type="project" value="UniProtKB-SubCell"/>
</dbReference>
<evidence type="ECO:0000313" key="7">
    <source>
        <dbReference type="EMBL" id="KAJ1917188.1"/>
    </source>
</evidence>
<feature type="domain" description="CENP-T/Histone H4 histone fold" evidence="6">
    <location>
        <begin position="644"/>
        <end position="738"/>
    </location>
</feature>
<dbReference type="AlphaFoldDB" id="A0A9W7ZV59"/>
<comment type="subcellular location">
    <subcellularLocation>
        <location evidence="2">Chromosome</location>
    </subcellularLocation>
    <subcellularLocation>
        <location evidence="1">Nucleus</location>
    </subcellularLocation>
</comment>
<evidence type="ECO:0000256" key="5">
    <source>
        <dbReference type="SAM" id="MobiDB-lite"/>
    </source>
</evidence>
<protein>
    <recommendedName>
        <fullName evidence="6">CENP-T/Histone H4 histone fold domain-containing protein</fullName>
    </recommendedName>
</protein>
<proteinExistence type="predicted"/>
<evidence type="ECO:0000256" key="3">
    <source>
        <dbReference type="ARBA" id="ARBA00022454"/>
    </source>
</evidence>
<keyword evidence="4" id="KW-0539">Nucleus</keyword>
<dbReference type="Pfam" id="PF15511">
    <property type="entry name" value="CENP-T_C"/>
    <property type="match status" value="1"/>
</dbReference>
<feature type="region of interest" description="Disordered" evidence="5">
    <location>
        <begin position="329"/>
        <end position="372"/>
    </location>
</feature>
<dbReference type="EMBL" id="JANBPT010000552">
    <property type="protein sequence ID" value="KAJ1917188.1"/>
    <property type="molecule type" value="Genomic_DNA"/>
</dbReference>
<dbReference type="GO" id="GO:0046982">
    <property type="term" value="F:protein heterodimerization activity"/>
    <property type="evidence" value="ECO:0007669"/>
    <property type="project" value="InterPro"/>
</dbReference>
<feature type="region of interest" description="Disordered" evidence="5">
    <location>
        <begin position="139"/>
        <end position="165"/>
    </location>
</feature>
<keyword evidence="8" id="KW-1185">Reference proteome</keyword>
<accession>A0A9W7ZV59</accession>
<sequence>MNPSFSARRPPATRPMLRRSISATDESVAVDASAHGTVTKPRAAVDSPHTLLRALTQTYGADQPSPTPHATVTTPIGATITTPLHNGQYLQTPRGGSKIPDANLRTLMRSASRPVAFRTPARTPGRGGALRNRLAAVAATSGKPTAGRAQVVPTPGTSLGRRPPNAEESPMALLRLLAQAPANRPLTPKKLPQVAPSPALMQSSAFSYGGSLPFGEGNDDAEEIPTAAVGHDDRRNSIRSDLLSPVAVEVRRRAIGPAADPEYEVEYPHLAASAEPSFSDDFSTFDRTFLPGTRAPKATVAREATPKSAFLPYSLGPMDDISFEAESFAPSASRHATPKPAPAPHHTSHTPQPAIPAPYDATAPTPMHDVILPTGSPGIIMAAPASPSLDEMTPARLSHADTLLSSTDRSADLDLQQTHPNASGLTSFDRAVEFNLDASPAGFNDFELAMDLGGTTSRRGTMNHARLSMHSVNFTPGPILLERDFSLADYGPGFSMGDVSQLQFPEPEVETNPSVAPTTSITSLPPISPVQDVFAVPEDREYEDELNSSASTLASAKDDLQTPAKLPPAKFVGQWDPLTPYRAPIQPPTSCVKPPVMPLYPRSKRLPGLKARGSRSAGPGKPPQARVAKGLPAIKRVSRHGIPLPNFSVNWLRDTFRAVSKQKNASRDTLACLEGISQKFFEQIAGQLAAQTTGRSVHVENVAELFTNQRLITPQTNLNALAMHHLPRELVNEVFESAKANAGHVSYD</sequence>
<feature type="region of interest" description="Disordered" evidence="5">
    <location>
        <begin position="1"/>
        <end position="35"/>
    </location>
</feature>
<gene>
    <name evidence="7" type="ORF">IWQ60_007857</name>
</gene>
<evidence type="ECO:0000256" key="2">
    <source>
        <dbReference type="ARBA" id="ARBA00004286"/>
    </source>
</evidence>
<dbReference type="GO" id="GO:0005634">
    <property type="term" value="C:nucleus"/>
    <property type="evidence" value="ECO:0007669"/>
    <property type="project" value="UniProtKB-SubCell"/>
</dbReference>
<evidence type="ECO:0000256" key="4">
    <source>
        <dbReference type="ARBA" id="ARBA00023242"/>
    </source>
</evidence>
<evidence type="ECO:0000256" key="1">
    <source>
        <dbReference type="ARBA" id="ARBA00004123"/>
    </source>
</evidence>
<feature type="region of interest" description="Disordered" evidence="5">
    <location>
        <begin position="606"/>
        <end position="626"/>
    </location>
</feature>